<evidence type="ECO:0000313" key="2">
    <source>
        <dbReference type="EMBL" id="AEI41417.1"/>
    </source>
</evidence>
<dbReference type="HOGENOM" id="CLU_3155702_0_0_9"/>
<evidence type="ECO:0000256" key="1">
    <source>
        <dbReference type="SAM" id="MobiDB-lite"/>
    </source>
</evidence>
<name>F8FD00_PAEMK</name>
<sequence length="48" mass="5501">MMQKLPFLSSFTSRQKSPRSAPVPGSKRRISQEAVEYVRGLTMERMNS</sequence>
<proteinExistence type="predicted"/>
<dbReference type="EMBL" id="CP002869">
    <property type="protein sequence ID" value="AEI41417.1"/>
    <property type="molecule type" value="Genomic_DNA"/>
</dbReference>
<evidence type="ECO:0000313" key="3">
    <source>
        <dbReference type="Proteomes" id="UP000006620"/>
    </source>
</evidence>
<reference evidence="2 3" key="2">
    <citation type="journal article" date="2013" name="Genome Announc.">
        <title>Genome Sequence of Growth-Improving Paenibacillus mucilaginosus Strain KNP414.</title>
        <authorList>
            <person name="Lu J.J."/>
            <person name="Wang J.F."/>
            <person name="Hu X.F."/>
        </authorList>
    </citation>
    <scope>NUCLEOTIDE SEQUENCE [LARGE SCALE GENOMIC DNA]</scope>
    <source>
        <strain evidence="2 3">KNP414</strain>
    </source>
</reference>
<dbReference type="KEGG" id="pms:KNP414_02858"/>
<dbReference type="AlphaFoldDB" id="F8FD00"/>
<feature type="region of interest" description="Disordered" evidence="1">
    <location>
        <begin position="1"/>
        <end position="30"/>
    </location>
</feature>
<reference evidence="3" key="1">
    <citation type="submission" date="2011-06" db="EMBL/GenBank/DDBJ databases">
        <title>Complete genome sequence of Paenibacillus mucilaginosus KNP414.</title>
        <authorList>
            <person name="Wang J."/>
            <person name="Hu S."/>
            <person name="Hu X."/>
            <person name="Zhang B."/>
            <person name="Dong D."/>
            <person name="Zhang S."/>
            <person name="Zhao K."/>
            <person name="Wu D."/>
        </authorList>
    </citation>
    <scope>NUCLEOTIDE SEQUENCE [LARGE SCALE GENOMIC DNA]</scope>
    <source>
        <strain evidence="3">KNP414</strain>
    </source>
</reference>
<protein>
    <submittedName>
        <fullName evidence="2">Uncharacterized protein</fullName>
    </submittedName>
</protein>
<dbReference type="Proteomes" id="UP000006620">
    <property type="component" value="Chromosome"/>
</dbReference>
<gene>
    <name evidence="2" type="ordered locus">KNP414_02858</name>
</gene>
<organism evidence="2 3">
    <name type="scientific">Paenibacillus mucilaginosus (strain KNP414)</name>
    <dbReference type="NCBI Taxonomy" id="1036673"/>
    <lineage>
        <taxon>Bacteria</taxon>
        <taxon>Bacillati</taxon>
        <taxon>Bacillota</taxon>
        <taxon>Bacilli</taxon>
        <taxon>Bacillales</taxon>
        <taxon>Paenibacillaceae</taxon>
        <taxon>Paenibacillus</taxon>
    </lineage>
</organism>
<accession>F8FD00</accession>